<gene>
    <name evidence="2" type="ORF">SNE40_002947</name>
</gene>
<accession>A0AAN8Q0C7</accession>
<evidence type="ECO:0000313" key="3">
    <source>
        <dbReference type="Proteomes" id="UP001347796"/>
    </source>
</evidence>
<proteinExistence type="predicted"/>
<keyword evidence="3" id="KW-1185">Reference proteome</keyword>
<evidence type="ECO:0008006" key="4">
    <source>
        <dbReference type="Google" id="ProtNLM"/>
    </source>
</evidence>
<keyword evidence="1" id="KW-0233">DNA recombination</keyword>
<reference evidence="2 3" key="1">
    <citation type="submission" date="2024-01" db="EMBL/GenBank/DDBJ databases">
        <title>The genome of the rayed Mediterranean limpet Patella caerulea (Linnaeus, 1758).</title>
        <authorList>
            <person name="Anh-Thu Weber A."/>
            <person name="Halstead-Nussloch G."/>
        </authorList>
    </citation>
    <scope>NUCLEOTIDE SEQUENCE [LARGE SCALE GENOMIC DNA]</scope>
    <source>
        <strain evidence="2">AATW-2023a</strain>
        <tissue evidence="2">Whole specimen</tissue>
    </source>
</reference>
<dbReference type="InterPro" id="IPR052925">
    <property type="entry name" value="Phage_Integrase-like_Recomb"/>
</dbReference>
<dbReference type="Gene3D" id="1.10.443.10">
    <property type="entry name" value="Intergrase catalytic core"/>
    <property type="match status" value="1"/>
</dbReference>
<evidence type="ECO:0000256" key="1">
    <source>
        <dbReference type="ARBA" id="ARBA00023172"/>
    </source>
</evidence>
<dbReference type="InterPro" id="IPR011010">
    <property type="entry name" value="DNA_brk_join_enz"/>
</dbReference>
<comment type="caution">
    <text evidence="2">The sequence shown here is derived from an EMBL/GenBank/DDBJ whole genome shotgun (WGS) entry which is preliminary data.</text>
</comment>
<dbReference type="PANTHER" id="PTHR34605:SF3">
    <property type="entry name" value="P CELL-TYPE AGGLUTINATION PROTEIN MAP4-LIKE-RELATED"/>
    <property type="match status" value="1"/>
</dbReference>
<protein>
    <recommendedName>
        <fullName evidence="4">Tyr recombinase domain-containing protein</fullName>
    </recommendedName>
</protein>
<name>A0AAN8Q0C7_PATCE</name>
<dbReference type="GO" id="GO:0003677">
    <property type="term" value="F:DNA binding"/>
    <property type="evidence" value="ECO:0007669"/>
    <property type="project" value="InterPro"/>
</dbReference>
<dbReference type="InterPro" id="IPR013762">
    <property type="entry name" value="Integrase-like_cat_sf"/>
</dbReference>
<dbReference type="AlphaFoldDB" id="A0AAN8Q0C7"/>
<dbReference type="EMBL" id="JAZGQO010000002">
    <property type="protein sequence ID" value="KAK6191209.1"/>
    <property type="molecule type" value="Genomic_DNA"/>
</dbReference>
<dbReference type="PANTHER" id="PTHR34605">
    <property type="entry name" value="PHAGE_INTEGRASE DOMAIN-CONTAINING PROTEIN"/>
    <property type="match status" value="1"/>
</dbReference>
<dbReference type="GO" id="GO:0006310">
    <property type="term" value="P:DNA recombination"/>
    <property type="evidence" value="ECO:0007669"/>
    <property type="project" value="UniProtKB-KW"/>
</dbReference>
<evidence type="ECO:0000313" key="2">
    <source>
        <dbReference type="EMBL" id="KAK6191209.1"/>
    </source>
</evidence>
<dbReference type="SUPFAM" id="SSF56349">
    <property type="entry name" value="DNA breaking-rejoining enzymes"/>
    <property type="match status" value="1"/>
</dbReference>
<dbReference type="GO" id="GO:0015074">
    <property type="term" value="P:DNA integration"/>
    <property type="evidence" value="ECO:0007669"/>
    <property type="project" value="InterPro"/>
</dbReference>
<sequence>MLSAVCSLAYFGFLHCGEFTIKSNGKFNPKENLTVSDIMLNRNGFVLNLKTSKTDVFRLDVKVPFERQRIETSPISCPVKLMLDYLHLRQKGGAGKSDPLFINSKGMTLNRVYFIQTIKEIIESLGLLSDGYNGHSFRIGAATPAAKVNVPDHLIKTMGRWSSNCYQRYIRTDPKIVTIAQQKLSNF</sequence>
<organism evidence="2 3">
    <name type="scientific">Patella caerulea</name>
    <name type="common">Rayed Mediterranean limpet</name>
    <dbReference type="NCBI Taxonomy" id="87958"/>
    <lineage>
        <taxon>Eukaryota</taxon>
        <taxon>Metazoa</taxon>
        <taxon>Spiralia</taxon>
        <taxon>Lophotrochozoa</taxon>
        <taxon>Mollusca</taxon>
        <taxon>Gastropoda</taxon>
        <taxon>Patellogastropoda</taxon>
        <taxon>Patelloidea</taxon>
        <taxon>Patellidae</taxon>
        <taxon>Patella</taxon>
    </lineage>
</organism>
<dbReference type="Proteomes" id="UP001347796">
    <property type="component" value="Unassembled WGS sequence"/>
</dbReference>